<feature type="domain" description="Mur ligase central" evidence="14">
    <location>
        <begin position="112"/>
        <end position="302"/>
    </location>
</feature>
<evidence type="ECO:0000256" key="11">
    <source>
        <dbReference type="RuleBase" id="RU004136"/>
    </source>
</evidence>
<comment type="catalytic activity">
    <reaction evidence="10 11">
        <text>D-alanyl-D-alanine + UDP-N-acetyl-alpha-D-muramoyl-L-alanyl-gamma-D-glutamyl-meso-2,6-diaminopimelate + ATP = UDP-N-acetyl-alpha-D-muramoyl-L-alanyl-gamma-D-glutamyl-meso-2,6-diaminopimeloyl-D-alanyl-D-alanine + ADP + phosphate + H(+)</text>
        <dbReference type="Rhea" id="RHEA:28374"/>
        <dbReference type="ChEBI" id="CHEBI:15378"/>
        <dbReference type="ChEBI" id="CHEBI:30616"/>
        <dbReference type="ChEBI" id="CHEBI:43474"/>
        <dbReference type="ChEBI" id="CHEBI:57822"/>
        <dbReference type="ChEBI" id="CHEBI:61386"/>
        <dbReference type="ChEBI" id="CHEBI:83905"/>
        <dbReference type="ChEBI" id="CHEBI:456216"/>
        <dbReference type="EC" id="6.3.2.10"/>
    </reaction>
</comment>
<evidence type="ECO:0000256" key="8">
    <source>
        <dbReference type="ARBA" id="ARBA00023306"/>
    </source>
</evidence>
<comment type="subcellular location">
    <subcellularLocation>
        <location evidence="10 11">Cytoplasm</location>
    </subcellularLocation>
</comment>
<keyword evidence="1 10" id="KW-0963">Cytoplasm</keyword>
<name>A0ABV0EFP8_9BURK</name>
<dbReference type="Gene3D" id="3.40.1390.10">
    <property type="entry name" value="MurE/MurF, N-terminal domain"/>
    <property type="match status" value="1"/>
</dbReference>
<dbReference type="GO" id="GO:0047480">
    <property type="term" value="F:UDP-N-acetylmuramoyl-tripeptide-D-alanyl-D-alanine ligase activity"/>
    <property type="evidence" value="ECO:0007669"/>
    <property type="project" value="UniProtKB-EC"/>
</dbReference>
<comment type="function">
    <text evidence="10 11">Involved in cell wall formation. Catalyzes the final step in the synthesis of UDP-N-acetylmuramoyl-pentapeptide, the precursor of murein.</text>
</comment>
<dbReference type="InterPro" id="IPR036615">
    <property type="entry name" value="Mur_ligase_C_dom_sf"/>
</dbReference>
<dbReference type="RefSeq" id="WP_347308592.1">
    <property type="nucleotide sequence ID" value="NZ_JBAJEX010000007.1"/>
</dbReference>
<evidence type="ECO:0000313" key="15">
    <source>
        <dbReference type="EMBL" id="MEO1767483.1"/>
    </source>
</evidence>
<comment type="pathway">
    <text evidence="10 11">Cell wall biogenesis; peptidoglycan biosynthesis.</text>
</comment>
<keyword evidence="6 10" id="KW-0133">Cell shape</keyword>
<evidence type="ECO:0000313" key="16">
    <source>
        <dbReference type="Proteomes" id="UP001482231"/>
    </source>
</evidence>
<dbReference type="InterPro" id="IPR051046">
    <property type="entry name" value="MurCDEF_CellWall_CoF430Synth"/>
</dbReference>
<dbReference type="Pfam" id="PF02875">
    <property type="entry name" value="Mur_ligase_C"/>
    <property type="match status" value="1"/>
</dbReference>
<evidence type="ECO:0000259" key="13">
    <source>
        <dbReference type="Pfam" id="PF02875"/>
    </source>
</evidence>
<keyword evidence="9 10" id="KW-0961">Cell wall biogenesis/degradation</keyword>
<keyword evidence="7 10" id="KW-0573">Peptidoglycan synthesis</keyword>
<evidence type="ECO:0000256" key="10">
    <source>
        <dbReference type="HAMAP-Rule" id="MF_02019"/>
    </source>
</evidence>
<evidence type="ECO:0000256" key="2">
    <source>
        <dbReference type="ARBA" id="ARBA00022598"/>
    </source>
</evidence>
<feature type="binding site" evidence="10">
    <location>
        <begin position="114"/>
        <end position="120"/>
    </location>
    <ligand>
        <name>ATP</name>
        <dbReference type="ChEBI" id="CHEBI:30616"/>
    </ligand>
</feature>
<keyword evidence="8 10" id="KW-0131">Cell cycle</keyword>
<dbReference type="SUPFAM" id="SSF53623">
    <property type="entry name" value="MurD-like peptide ligases, catalytic domain"/>
    <property type="match status" value="1"/>
</dbReference>
<sequence length="458" mass="48523">MHTPEKMLHLTEAAAAIGGEVHGADVAFSSVSTDTRTLRPGALFVALRGPRFDGHDFLEQARGAGAIAAMVDERLPSLPASLPLLRVGDTRLALGRLAAFWRRRFPIPLVAITGSNGKTTVKEMTAAILRAHCAAEGAVLATEGNLNNDIGVPLTLLRLTPAHRYAVIEMGMNHFGEIDYLSRLAGPQVALVNNAQAAHLAGVGSLEGVARAKGEIYGGLASDGIAVINADEAFAGFWRELAGTRPVIDFGLKRPAAVSGRFEMTPHGTELSLVLPTGTAHTRLNLLGVHNVRNALAAAAVAAALGIPAQTVAAGLAGVTPVKGRLNRKRAILGATFIDDSYNANPDSMRAAIDVLAAMPGKRVLVLGDMGELGEAAWQRHGEIGAYARDRGIDVLFCLGENARAMAEAFGRNAWHFERIEELLADLENLLAPDVTVLVKGSRFMQMERVVKSFALEE</sequence>
<dbReference type="Gene3D" id="3.40.1190.10">
    <property type="entry name" value="Mur-like, catalytic domain"/>
    <property type="match status" value="1"/>
</dbReference>
<dbReference type="InterPro" id="IPR035911">
    <property type="entry name" value="MurE/MurF_N"/>
</dbReference>
<reference evidence="15 16" key="1">
    <citation type="submission" date="2024-02" db="EMBL/GenBank/DDBJ databases">
        <title>New thermophilic sulfur-oxidizing bacteria from a hot springs of the Uzon caldera (Kamchatka, Russia).</title>
        <authorList>
            <person name="Dukat A.M."/>
            <person name="Elcheninov A.G."/>
            <person name="Frolov E.N."/>
        </authorList>
    </citation>
    <scope>NUCLEOTIDE SEQUENCE [LARGE SCALE GENOMIC DNA]</scope>
    <source>
        <strain evidence="15 16">AK1</strain>
    </source>
</reference>
<keyword evidence="3 10" id="KW-0132">Cell division</keyword>
<dbReference type="NCBIfam" id="TIGR01143">
    <property type="entry name" value="murF"/>
    <property type="match status" value="1"/>
</dbReference>
<dbReference type="Pfam" id="PF08245">
    <property type="entry name" value="Mur_ligase_M"/>
    <property type="match status" value="1"/>
</dbReference>
<evidence type="ECO:0000256" key="3">
    <source>
        <dbReference type="ARBA" id="ARBA00022618"/>
    </source>
</evidence>
<dbReference type="SUPFAM" id="SSF63418">
    <property type="entry name" value="MurE/MurF N-terminal domain"/>
    <property type="match status" value="1"/>
</dbReference>
<gene>
    <name evidence="10 15" type="primary">murF</name>
    <name evidence="15" type="ORF">V6E02_09695</name>
</gene>
<organism evidence="15 16">
    <name type="scientific">Thiobacter aerophilum</name>
    <dbReference type="NCBI Taxonomy" id="3121275"/>
    <lineage>
        <taxon>Bacteria</taxon>
        <taxon>Pseudomonadati</taxon>
        <taxon>Pseudomonadota</taxon>
        <taxon>Betaproteobacteria</taxon>
        <taxon>Burkholderiales</taxon>
        <taxon>Thiobacteraceae</taxon>
        <taxon>Thiobacter</taxon>
    </lineage>
</organism>
<evidence type="ECO:0000259" key="12">
    <source>
        <dbReference type="Pfam" id="PF01225"/>
    </source>
</evidence>
<dbReference type="InterPro" id="IPR004101">
    <property type="entry name" value="Mur_ligase_C"/>
</dbReference>
<dbReference type="Gene3D" id="3.90.190.20">
    <property type="entry name" value="Mur ligase, C-terminal domain"/>
    <property type="match status" value="1"/>
</dbReference>
<keyword evidence="5 10" id="KW-0067">ATP-binding</keyword>
<evidence type="ECO:0000256" key="5">
    <source>
        <dbReference type="ARBA" id="ARBA00022840"/>
    </source>
</evidence>
<keyword evidence="2 10" id="KW-0436">Ligase</keyword>
<dbReference type="Proteomes" id="UP001482231">
    <property type="component" value="Unassembled WGS sequence"/>
</dbReference>
<dbReference type="SUPFAM" id="SSF53244">
    <property type="entry name" value="MurD-like peptide ligases, peptide-binding domain"/>
    <property type="match status" value="1"/>
</dbReference>
<feature type="domain" description="Mur ligase C-terminal" evidence="13">
    <location>
        <begin position="324"/>
        <end position="443"/>
    </location>
</feature>
<evidence type="ECO:0000256" key="9">
    <source>
        <dbReference type="ARBA" id="ARBA00023316"/>
    </source>
</evidence>
<evidence type="ECO:0000256" key="4">
    <source>
        <dbReference type="ARBA" id="ARBA00022741"/>
    </source>
</evidence>
<dbReference type="InterPro" id="IPR013221">
    <property type="entry name" value="Mur_ligase_cen"/>
</dbReference>
<dbReference type="EC" id="6.3.2.10" evidence="10 11"/>
<dbReference type="InterPro" id="IPR000713">
    <property type="entry name" value="Mur_ligase_N"/>
</dbReference>
<comment type="similarity">
    <text evidence="10">Belongs to the MurCDEF family. MurF subfamily.</text>
</comment>
<evidence type="ECO:0000256" key="7">
    <source>
        <dbReference type="ARBA" id="ARBA00022984"/>
    </source>
</evidence>
<dbReference type="Pfam" id="PF01225">
    <property type="entry name" value="Mur_ligase"/>
    <property type="match status" value="1"/>
</dbReference>
<evidence type="ECO:0000259" key="14">
    <source>
        <dbReference type="Pfam" id="PF08245"/>
    </source>
</evidence>
<dbReference type="HAMAP" id="MF_02019">
    <property type="entry name" value="MurF"/>
    <property type="match status" value="1"/>
</dbReference>
<evidence type="ECO:0000256" key="6">
    <source>
        <dbReference type="ARBA" id="ARBA00022960"/>
    </source>
</evidence>
<proteinExistence type="inferred from homology"/>
<keyword evidence="4 10" id="KW-0547">Nucleotide-binding</keyword>
<dbReference type="EMBL" id="JBAJEX010000007">
    <property type="protein sequence ID" value="MEO1767483.1"/>
    <property type="molecule type" value="Genomic_DNA"/>
</dbReference>
<keyword evidence="16" id="KW-1185">Reference proteome</keyword>
<dbReference type="PANTHER" id="PTHR43024">
    <property type="entry name" value="UDP-N-ACETYLMURAMOYL-TRIPEPTIDE--D-ALANYL-D-ALANINE LIGASE"/>
    <property type="match status" value="1"/>
</dbReference>
<comment type="caution">
    <text evidence="15">The sequence shown here is derived from an EMBL/GenBank/DDBJ whole genome shotgun (WGS) entry which is preliminary data.</text>
</comment>
<dbReference type="InterPro" id="IPR036565">
    <property type="entry name" value="Mur-like_cat_sf"/>
</dbReference>
<dbReference type="InterPro" id="IPR005863">
    <property type="entry name" value="UDP-N-AcMur_synth"/>
</dbReference>
<accession>A0ABV0EFP8</accession>
<feature type="domain" description="Mur ligase N-terminal catalytic" evidence="12">
    <location>
        <begin position="29"/>
        <end position="100"/>
    </location>
</feature>
<protein>
    <recommendedName>
        <fullName evidence="10 11">UDP-N-acetylmuramoyl-tripeptide--D-alanyl-D-alanine ligase</fullName>
        <ecNumber evidence="10 11">6.3.2.10</ecNumber>
    </recommendedName>
    <alternativeName>
        <fullName evidence="10">D-alanyl-D-alanine-adding enzyme</fullName>
    </alternativeName>
</protein>
<dbReference type="PANTHER" id="PTHR43024:SF1">
    <property type="entry name" value="UDP-N-ACETYLMURAMOYL-TRIPEPTIDE--D-ALANYL-D-ALANINE LIGASE"/>
    <property type="match status" value="1"/>
</dbReference>
<evidence type="ECO:0000256" key="1">
    <source>
        <dbReference type="ARBA" id="ARBA00022490"/>
    </source>
</evidence>